<dbReference type="Gene3D" id="3.30.870.10">
    <property type="entry name" value="Endonuclease Chain A"/>
    <property type="match status" value="1"/>
</dbReference>
<dbReference type="Proteomes" id="UP001562178">
    <property type="component" value="Unassembled WGS sequence"/>
</dbReference>
<dbReference type="SUPFAM" id="SSF56024">
    <property type="entry name" value="Phospholipase D/nuclease"/>
    <property type="match status" value="1"/>
</dbReference>
<sequence length="314" mass="35819">MNNLFANRTAHRDFLINELTRRDAQGCDVFIAVAFFTETNVVQQLLDHGCKVWLVVRLGFPTSPAAVEWAMSHPNVQLRVYTARSFHPKLYLFGDEKALVGSANLTRAAITTNQEIVVGLDDSDERLSELTAIFHDYWESADVPTGEMLAKYRVLYRKYEQHSNAAELLAEEVAELLGKTAPNNIARGQPKPKSDSLFRSSFRKSYQECVSAFNIVRDAYAASGYRKVSEQDVPLRLEVDSFMSFIRQKHAIGESWQKSPYRTVEEQRTILRPLIDEWSSVPWPYFEKTNRRRDLSTPAARVQVKGDSSRGHGR</sequence>
<keyword evidence="4" id="KW-1185">Reference proteome</keyword>
<feature type="domain" description="PLD phosphodiesterase" evidence="2">
    <location>
        <begin position="82"/>
        <end position="109"/>
    </location>
</feature>
<evidence type="ECO:0000313" key="4">
    <source>
        <dbReference type="Proteomes" id="UP001562178"/>
    </source>
</evidence>
<dbReference type="InterPro" id="IPR001736">
    <property type="entry name" value="PLipase_D/transphosphatidylase"/>
</dbReference>
<protein>
    <submittedName>
        <fullName evidence="3">Phospholipase D-like domain-containing protein</fullName>
    </submittedName>
</protein>
<evidence type="ECO:0000256" key="1">
    <source>
        <dbReference type="SAM" id="MobiDB-lite"/>
    </source>
</evidence>
<organism evidence="3 4">
    <name type="scientific">Comamonas sediminis</name>
    <dbReference type="NCBI Taxonomy" id="1783360"/>
    <lineage>
        <taxon>Bacteria</taxon>
        <taxon>Pseudomonadati</taxon>
        <taxon>Pseudomonadota</taxon>
        <taxon>Betaproteobacteria</taxon>
        <taxon>Burkholderiales</taxon>
        <taxon>Comamonadaceae</taxon>
        <taxon>Comamonas</taxon>
    </lineage>
</organism>
<proteinExistence type="predicted"/>
<accession>A0ABV4B5E1</accession>
<dbReference type="RefSeq" id="WP_369460313.1">
    <property type="nucleotide sequence ID" value="NZ_JBGBDC010000005.1"/>
</dbReference>
<feature type="region of interest" description="Disordered" evidence="1">
    <location>
        <begin position="294"/>
        <end position="314"/>
    </location>
</feature>
<gene>
    <name evidence="3" type="ORF">AB7A72_13820</name>
</gene>
<dbReference type="CDD" id="cd09117">
    <property type="entry name" value="PLDc_Bfil_DEXD_like"/>
    <property type="match status" value="1"/>
</dbReference>
<evidence type="ECO:0000259" key="2">
    <source>
        <dbReference type="PROSITE" id="PS50035"/>
    </source>
</evidence>
<reference evidence="3 4" key="1">
    <citation type="journal article" date="2016" name="Int. J. Syst. Evol. Microbiol.">
        <title>Description of Comamonas sediminis sp. nov., isolated from lagoon sediments.</title>
        <authorList>
            <person name="Subhash Y."/>
            <person name="Bang J.J."/>
            <person name="You T.H."/>
            <person name="Lee S.S."/>
        </authorList>
    </citation>
    <scope>NUCLEOTIDE SEQUENCE [LARGE SCALE GENOMIC DNA]</scope>
    <source>
        <strain evidence="3 4">JCM 31169</strain>
    </source>
</reference>
<dbReference type="Pfam" id="PF13091">
    <property type="entry name" value="PLDc_2"/>
    <property type="match status" value="1"/>
</dbReference>
<name>A0ABV4B5E1_9BURK</name>
<evidence type="ECO:0000313" key="3">
    <source>
        <dbReference type="EMBL" id="MEY2252091.1"/>
    </source>
</evidence>
<comment type="caution">
    <text evidence="3">The sequence shown here is derived from an EMBL/GenBank/DDBJ whole genome shotgun (WGS) entry which is preliminary data.</text>
</comment>
<dbReference type="PROSITE" id="PS50035">
    <property type="entry name" value="PLD"/>
    <property type="match status" value="1"/>
</dbReference>
<dbReference type="EMBL" id="JBGBDC010000005">
    <property type="protein sequence ID" value="MEY2252091.1"/>
    <property type="molecule type" value="Genomic_DNA"/>
</dbReference>
<dbReference type="InterPro" id="IPR025202">
    <property type="entry name" value="PLD-like_dom"/>
</dbReference>